<dbReference type="PANTHER" id="PTHR33619:SF3">
    <property type="entry name" value="POLYSACCHARIDE EXPORT PROTEIN GFCE-RELATED"/>
    <property type="match status" value="1"/>
</dbReference>
<dbReference type="GO" id="GO:0015159">
    <property type="term" value="F:polysaccharide transmembrane transporter activity"/>
    <property type="evidence" value="ECO:0007669"/>
    <property type="project" value="InterPro"/>
</dbReference>
<keyword evidence="2" id="KW-0175">Coiled coil</keyword>
<dbReference type="AlphaFoldDB" id="A0A509EJF2"/>
<reference evidence="6 7" key="1">
    <citation type="submission" date="2019-06" db="EMBL/GenBank/DDBJ databases">
        <authorList>
            <person name="Rodrigo-Torres L."/>
            <person name="Arahal R. D."/>
            <person name="Lucena T."/>
        </authorList>
    </citation>
    <scope>NUCLEOTIDE SEQUENCE [LARGE SCALE GENOMIC DNA]</scope>
    <source>
        <strain evidence="6 7">SB0023/3</strain>
    </source>
</reference>
<evidence type="ECO:0008006" key="8">
    <source>
        <dbReference type="Google" id="ProtNLM"/>
    </source>
</evidence>
<name>A0A509EJF2_9HYPH</name>
<feature type="signal peptide" evidence="3">
    <location>
        <begin position="1"/>
        <end position="43"/>
    </location>
</feature>
<dbReference type="InterPro" id="IPR049712">
    <property type="entry name" value="Poly_export"/>
</dbReference>
<keyword evidence="1 3" id="KW-0732">Signal</keyword>
<proteinExistence type="predicted"/>
<evidence type="ECO:0000313" key="7">
    <source>
        <dbReference type="Proteomes" id="UP000410984"/>
    </source>
</evidence>
<evidence type="ECO:0000256" key="3">
    <source>
        <dbReference type="SAM" id="SignalP"/>
    </source>
</evidence>
<evidence type="ECO:0000259" key="5">
    <source>
        <dbReference type="Pfam" id="PF25994"/>
    </source>
</evidence>
<evidence type="ECO:0000313" key="6">
    <source>
        <dbReference type="EMBL" id="VUD74536.1"/>
    </source>
</evidence>
<feature type="coiled-coil region" evidence="2">
    <location>
        <begin position="243"/>
        <end position="288"/>
    </location>
</feature>
<dbReference type="PANTHER" id="PTHR33619">
    <property type="entry name" value="POLYSACCHARIDE EXPORT PROTEIN GFCE-RELATED"/>
    <property type="match status" value="1"/>
</dbReference>
<feature type="domain" description="AprE-like long alpha-helical hairpin" evidence="5">
    <location>
        <begin position="186"/>
        <end position="370"/>
    </location>
</feature>
<dbReference type="InterPro" id="IPR003715">
    <property type="entry name" value="Poly_export_N"/>
</dbReference>
<dbReference type="Gene3D" id="3.10.560.10">
    <property type="entry name" value="Outer membrane lipoprotein wza domain like"/>
    <property type="match status" value="1"/>
</dbReference>
<dbReference type="Pfam" id="PF25994">
    <property type="entry name" value="HH_AprE"/>
    <property type="match status" value="1"/>
</dbReference>
<dbReference type="RefSeq" id="WP_185157010.1">
    <property type="nucleotide sequence ID" value="NZ_CABFPH010000132.1"/>
</dbReference>
<organism evidence="6 7">
    <name type="scientific">Methylobacterium symbioticum</name>
    <dbReference type="NCBI Taxonomy" id="2584084"/>
    <lineage>
        <taxon>Bacteria</taxon>
        <taxon>Pseudomonadati</taxon>
        <taxon>Pseudomonadota</taxon>
        <taxon>Alphaproteobacteria</taxon>
        <taxon>Hyphomicrobiales</taxon>
        <taxon>Methylobacteriaceae</taxon>
        <taxon>Methylobacterium</taxon>
    </lineage>
</organism>
<feature type="chain" id="PRO_5021253645" description="Polysialic acid transport protein KpsD" evidence="3">
    <location>
        <begin position="44"/>
        <end position="435"/>
    </location>
</feature>
<sequence length="435" mass="47432">MSRSPAPGRAGARPRLPRAPRSLCLALALACVASLAASRPARAEYRLAAGDILELALAGMPEWRQRATIQIDGTITIPGIGTVTAAGGTAHDVQSAVETILTNKYLRQRGMDGRERQILVQPADIAVTVAEYRPVVVGGDVQTPGQYPFRPLMTVRHALAASGGASLVRGRAGTSGVDAVEFDRERRSVLIDYAREVARLWRLNAELQGSEEIRDRSLGAVPVPQAALSEFVRIETRSLKIALANLARERVYLTSAVRQAEEQIASLMKQEQEERRGVDADNEELERVTRLLGSGSVVNQRVTDSRRAVLLSSTRRLQTSTRLAEVRQQREEFAWRLSKLDSQHELDCLRDLRETRGKLADLSARLDGAGQKLALLGRLQGKGLPGIGATADLTIVRRSGTGWSRIPATEETELQPGDALEVELKQDLEAVVATR</sequence>
<dbReference type="InterPro" id="IPR058781">
    <property type="entry name" value="HH_AprE-like"/>
</dbReference>
<dbReference type="EMBL" id="CABFPH010000132">
    <property type="protein sequence ID" value="VUD74536.1"/>
    <property type="molecule type" value="Genomic_DNA"/>
</dbReference>
<dbReference type="Gene3D" id="3.30.1950.10">
    <property type="entry name" value="wza like domain"/>
    <property type="match status" value="1"/>
</dbReference>
<evidence type="ECO:0000256" key="2">
    <source>
        <dbReference type="SAM" id="Coils"/>
    </source>
</evidence>
<accession>A0A509EJF2</accession>
<dbReference type="Proteomes" id="UP000410984">
    <property type="component" value="Unassembled WGS sequence"/>
</dbReference>
<gene>
    <name evidence="6" type="ORF">MET9862_05168</name>
</gene>
<feature type="domain" description="Polysaccharide export protein N-terminal" evidence="4">
    <location>
        <begin position="40"/>
        <end position="108"/>
    </location>
</feature>
<evidence type="ECO:0000256" key="1">
    <source>
        <dbReference type="ARBA" id="ARBA00022729"/>
    </source>
</evidence>
<dbReference type="Pfam" id="PF02563">
    <property type="entry name" value="Poly_export"/>
    <property type="match status" value="1"/>
</dbReference>
<keyword evidence="7" id="KW-1185">Reference proteome</keyword>
<protein>
    <recommendedName>
        <fullName evidence="8">Polysialic acid transport protein KpsD</fullName>
    </recommendedName>
</protein>
<evidence type="ECO:0000259" key="4">
    <source>
        <dbReference type="Pfam" id="PF02563"/>
    </source>
</evidence>